<dbReference type="AlphaFoldDB" id="A0A4R7C7K2"/>
<dbReference type="InterPro" id="IPR052919">
    <property type="entry name" value="TA_system_RNase"/>
</dbReference>
<dbReference type="OrthoDB" id="9798990at2"/>
<dbReference type="CDD" id="cd09872">
    <property type="entry name" value="PIN_Sll0205-like"/>
    <property type="match status" value="1"/>
</dbReference>
<reference evidence="2 3" key="1">
    <citation type="submission" date="2019-03" db="EMBL/GenBank/DDBJ databases">
        <title>Genomic Encyclopedia of Type Strains, Phase IV (KMG-IV): sequencing the most valuable type-strain genomes for metagenomic binning, comparative biology and taxonomic classification.</title>
        <authorList>
            <person name="Goeker M."/>
        </authorList>
    </citation>
    <scope>NUCLEOTIDE SEQUENCE [LARGE SCALE GENOMIC DNA]</scope>
    <source>
        <strain evidence="2 3">DSM 25903</strain>
    </source>
</reference>
<dbReference type="PANTHER" id="PTHR36173:SF2">
    <property type="entry name" value="RIBONUCLEASE VAPC16"/>
    <property type="match status" value="1"/>
</dbReference>
<dbReference type="RefSeq" id="WP_133769489.1">
    <property type="nucleotide sequence ID" value="NZ_SNZR01000011.1"/>
</dbReference>
<keyword evidence="3" id="KW-1185">Reference proteome</keyword>
<accession>A0A4R7C7K2</accession>
<evidence type="ECO:0000313" key="3">
    <source>
        <dbReference type="Proteomes" id="UP000295122"/>
    </source>
</evidence>
<gene>
    <name evidence="2" type="ORF">EV668_1902</name>
</gene>
<dbReference type="InterPro" id="IPR029060">
    <property type="entry name" value="PIN-like_dom_sf"/>
</dbReference>
<organism evidence="2 3">
    <name type="scientific">Enterovirga rhinocerotis</name>
    <dbReference type="NCBI Taxonomy" id="1339210"/>
    <lineage>
        <taxon>Bacteria</taxon>
        <taxon>Pseudomonadati</taxon>
        <taxon>Pseudomonadota</taxon>
        <taxon>Alphaproteobacteria</taxon>
        <taxon>Hyphomicrobiales</taxon>
        <taxon>Methylobacteriaceae</taxon>
        <taxon>Enterovirga</taxon>
    </lineage>
</organism>
<dbReference type="InterPro" id="IPR002716">
    <property type="entry name" value="PIN_dom"/>
</dbReference>
<dbReference type="InterPro" id="IPR041705">
    <property type="entry name" value="PIN_Sll0205"/>
</dbReference>
<dbReference type="Gene3D" id="3.40.50.1010">
    <property type="entry name" value="5'-nuclease"/>
    <property type="match status" value="1"/>
</dbReference>
<dbReference type="EMBL" id="SNZR01000011">
    <property type="protein sequence ID" value="TDR94614.1"/>
    <property type="molecule type" value="Genomic_DNA"/>
</dbReference>
<evidence type="ECO:0000259" key="1">
    <source>
        <dbReference type="Pfam" id="PF01850"/>
    </source>
</evidence>
<dbReference type="PANTHER" id="PTHR36173">
    <property type="entry name" value="RIBONUCLEASE VAPC16-RELATED"/>
    <property type="match status" value="1"/>
</dbReference>
<sequence>MRFLADTHAVLWYLLGKRALPDRVRDAFDDGANEVFVSAASAWEITTKHRLGKLPEADFIAAAVEHHLSGHGFQPLPITMAHAEMAGRLAGTHRDPFDRMLIAQALSENLTLVSNEAAFDAFGVSRLW</sequence>
<feature type="domain" description="PIN" evidence="1">
    <location>
        <begin position="5"/>
        <end position="121"/>
    </location>
</feature>
<protein>
    <submittedName>
        <fullName evidence="2">PIN domain nuclease of toxin-antitoxin system</fullName>
    </submittedName>
</protein>
<evidence type="ECO:0000313" key="2">
    <source>
        <dbReference type="EMBL" id="TDR94614.1"/>
    </source>
</evidence>
<proteinExistence type="predicted"/>
<dbReference type="Proteomes" id="UP000295122">
    <property type="component" value="Unassembled WGS sequence"/>
</dbReference>
<name>A0A4R7C7K2_9HYPH</name>
<comment type="caution">
    <text evidence="2">The sequence shown here is derived from an EMBL/GenBank/DDBJ whole genome shotgun (WGS) entry which is preliminary data.</text>
</comment>
<dbReference type="Pfam" id="PF01850">
    <property type="entry name" value="PIN"/>
    <property type="match status" value="1"/>
</dbReference>
<dbReference type="SUPFAM" id="SSF88723">
    <property type="entry name" value="PIN domain-like"/>
    <property type="match status" value="1"/>
</dbReference>